<evidence type="ECO:0000256" key="1">
    <source>
        <dbReference type="SAM" id="SignalP"/>
    </source>
</evidence>
<keyword evidence="3" id="KW-1185">Reference proteome</keyword>
<organism evidence="2 3">
    <name type="scientific">Vitis vinifera</name>
    <name type="common">Grape</name>
    <dbReference type="NCBI Taxonomy" id="29760"/>
    <lineage>
        <taxon>Eukaryota</taxon>
        <taxon>Viridiplantae</taxon>
        <taxon>Streptophyta</taxon>
        <taxon>Embryophyta</taxon>
        <taxon>Tracheophyta</taxon>
        <taxon>Spermatophyta</taxon>
        <taxon>Magnoliopsida</taxon>
        <taxon>eudicotyledons</taxon>
        <taxon>Gunneridae</taxon>
        <taxon>Pentapetalae</taxon>
        <taxon>rosids</taxon>
        <taxon>Vitales</taxon>
        <taxon>Vitaceae</taxon>
        <taxon>Viteae</taxon>
        <taxon>Vitis</taxon>
    </lineage>
</organism>
<feature type="signal peptide" evidence="1">
    <location>
        <begin position="1"/>
        <end position="21"/>
    </location>
</feature>
<name>F6HVF8_VITVI</name>
<dbReference type="eggNOG" id="ENOG502QT92">
    <property type="taxonomic scope" value="Eukaryota"/>
</dbReference>
<dbReference type="PANTHER" id="PTHR35482">
    <property type="entry name" value="CYTOCHROME C OXIDASE SUBUNIT"/>
    <property type="match status" value="1"/>
</dbReference>
<keyword evidence="1" id="KW-0732">Signal</keyword>
<dbReference type="EMBL" id="FN596255">
    <property type="protein sequence ID" value="CCB58671.1"/>
    <property type="molecule type" value="Genomic_DNA"/>
</dbReference>
<feature type="chain" id="PRO_5003341246" evidence="1">
    <location>
        <begin position="22"/>
        <end position="160"/>
    </location>
</feature>
<sequence length="160" mass="17865">MQKSLSLYNLVVCIFLGLLAGLVPVSDPFPEGDLPEVELIVEDTSKFEDTTSSNPKPTQDDNSDLYKLKVSTWGVFPRPSNISKTLKSECDQALKDGDSLMNIGKLKEALPYYEKVMDKLAFQSELHGLAALQWSICLDSLSGQMRLELCMRGFRLTQMP</sequence>
<reference evidence="3" key="1">
    <citation type="journal article" date="2007" name="Nature">
        <title>The grapevine genome sequence suggests ancestral hexaploidization in major angiosperm phyla.</title>
        <authorList>
            <consortium name="The French-Italian Public Consortium for Grapevine Genome Characterization."/>
            <person name="Jaillon O."/>
            <person name="Aury J.-M."/>
            <person name="Noel B."/>
            <person name="Policriti A."/>
            <person name="Clepet C."/>
            <person name="Casagrande A."/>
            <person name="Choisne N."/>
            <person name="Aubourg S."/>
            <person name="Vitulo N."/>
            <person name="Jubin C."/>
            <person name="Vezzi A."/>
            <person name="Legeai F."/>
            <person name="Hugueney P."/>
            <person name="Dasilva C."/>
            <person name="Horner D."/>
            <person name="Mica E."/>
            <person name="Jublot D."/>
            <person name="Poulain J."/>
            <person name="Bruyere C."/>
            <person name="Billault A."/>
            <person name="Segurens B."/>
            <person name="Gouyvenoux M."/>
            <person name="Ugarte E."/>
            <person name="Cattonaro F."/>
            <person name="Anthouard V."/>
            <person name="Vico V."/>
            <person name="Del Fabbro C."/>
            <person name="Alaux M."/>
            <person name="Di Gaspero G."/>
            <person name="Dumas V."/>
            <person name="Felice N."/>
            <person name="Paillard S."/>
            <person name="Juman I."/>
            <person name="Moroldo M."/>
            <person name="Scalabrin S."/>
            <person name="Canaguier A."/>
            <person name="Le Clainche I."/>
            <person name="Malacrida G."/>
            <person name="Durand E."/>
            <person name="Pesole G."/>
            <person name="Laucou V."/>
            <person name="Chatelet P."/>
            <person name="Merdinoglu D."/>
            <person name="Delledonne M."/>
            <person name="Pezzotti M."/>
            <person name="Lecharny A."/>
            <person name="Scarpelli C."/>
            <person name="Artiguenave F."/>
            <person name="Pe M.E."/>
            <person name="Valle G."/>
            <person name="Morgante M."/>
            <person name="Caboche M."/>
            <person name="Adam-Blondon A.-F."/>
            <person name="Weissenbach J."/>
            <person name="Quetier F."/>
            <person name="Wincker P."/>
        </authorList>
    </citation>
    <scope>NUCLEOTIDE SEQUENCE [LARGE SCALE GENOMIC DNA]</scope>
    <source>
        <strain evidence="3">cv. Pinot noir / PN40024</strain>
    </source>
</reference>
<protein>
    <submittedName>
        <fullName evidence="2">Uncharacterized protein</fullName>
    </submittedName>
</protein>
<proteinExistence type="predicted"/>
<gene>
    <name evidence="2" type="ordered locus">VIT_13s0139g00280</name>
</gene>
<dbReference type="PaxDb" id="29760-VIT_13s0139g00280.t01"/>
<dbReference type="HOGENOM" id="CLU_1655326_0_0_1"/>
<evidence type="ECO:0000313" key="3">
    <source>
        <dbReference type="Proteomes" id="UP000009183"/>
    </source>
</evidence>
<dbReference type="AlphaFoldDB" id="F6HVF8"/>
<evidence type="ECO:0000313" key="2">
    <source>
        <dbReference type="EMBL" id="CCB58671.1"/>
    </source>
</evidence>
<dbReference type="Proteomes" id="UP000009183">
    <property type="component" value="Chromosome 13"/>
</dbReference>
<dbReference type="PANTHER" id="PTHR35482:SF1">
    <property type="entry name" value="CYTOCHROME C OXIDASE SUBUNIT"/>
    <property type="match status" value="1"/>
</dbReference>
<accession>F6HVF8</accession>
<dbReference type="InParanoid" id="F6HVF8"/>